<evidence type="ECO:0000256" key="10">
    <source>
        <dbReference type="ARBA" id="ARBA00023004"/>
    </source>
</evidence>
<accession>A0A1E3X6V3</accession>
<feature type="transmembrane region" description="Helical" evidence="12">
    <location>
        <begin position="308"/>
        <end position="326"/>
    </location>
</feature>
<keyword evidence="6 12" id="KW-0812">Transmembrane</keyword>
<feature type="transmembrane region" description="Helical" evidence="12">
    <location>
        <begin position="133"/>
        <end position="153"/>
    </location>
</feature>
<feature type="transmembrane region" description="Helical" evidence="12">
    <location>
        <begin position="433"/>
        <end position="457"/>
    </location>
</feature>
<feature type="transmembrane region" description="Helical" evidence="12">
    <location>
        <begin position="66"/>
        <end position="87"/>
    </location>
</feature>
<sequence length="661" mass="73784">MEETIYRSFFGMDSRLAVWIVAELHLMFAAFVLGVPIFAVLMEVIGAKTKDVRYDNLAYEFTRLLSAAYATTAALGGLLAFCLYGLYPKFMSYLTGVFHTSMFIYAFIILAETFCLYLYYYTWHTPYMMKRKWTHISLGIGINVFAIGVLAISNSWTSYMMSPSGIDGETGAFVGTFWQAIHNPLWLPLNYHRFLANIAFGGLVCGAYAAVKFLCSQNQEEKAHYDWMGYVGNFVALAALIPLPFAGYYMGREVYSSSIVMGNNMMGGVFSWTFIVQAILIGFLFLGGNYYLWSGMQRIKGAERYEKYIKYMVVVLIVCFAIWLTPHNLPLSAEEKDAMGGEQYHPILKYLGLMSAKNAVVNFIIITTFFCFLLYRRANKGATLPFSRHGMSAKIVIGITGALVAALLAWYGISMYTLDPATMDLSAEKARYFKLPAGLMFFQIFAVAAAIVITFLNKGKLAQIVLFAVTIMSVVLILGIYGFVIMANANPFLRNIAVIQVLMVLSCIAVNTVIDIYLFKGAEMIGGIAWGKMNVRSQYALILMCISIVLLIALMGYIRSGLRENWHIYGVMQDTSQWAYTPTMAYMGKVMAACTIIFLGIVTFLFWLSGVSEKKKHAVEQEAAEIPVIVPAGANGGEVITKDSDVCAGQKDMYSRRRDKE</sequence>
<dbReference type="AlphaFoldDB" id="A0A1E3X6V3"/>
<keyword evidence="8" id="KW-0249">Electron transport</keyword>
<keyword evidence="3" id="KW-0813">Transport</keyword>
<dbReference type="GO" id="GO:0019646">
    <property type="term" value="P:aerobic electron transport chain"/>
    <property type="evidence" value="ECO:0007669"/>
    <property type="project" value="InterPro"/>
</dbReference>
<feature type="transmembrane region" description="Helical" evidence="12">
    <location>
        <begin position="269"/>
        <end position="287"/>
    </location>
</feature>
<evidence type="ECO:0000256" key="3">
    <source>
        <dbReference type="ARBA" id="ARBA00022448"/>
    </source>
</evidence>
<feature type="transmembrane region" description="Helical" evidence="12">
    <location>
        <begin position="359"/>
        <end position="375"/>
    </location>
</feature>
<proteinExistence type="inferred from homology"/>
<gene>
    <name evidence="13" type="ORF">SCARUB_03500</name>
</gene>
<keyword evidence="4" id="KW-1003">Cell membrane</keyword>
<protein>
    <submittedName>
        <fullName evidence="13">Subunit 1 of alternative cytochromebd quinol oxidase</fullName>
    </submittedName>
</protein>
<dbReference type="InterPro" id="IPR002585">
    <property type="entry name" value="Cyt-d_ubiquinol_oxidase_su_1"/>
</dbReference>
<evidence type="ECO:0000256" key="1">
    <source>
        <dbReference type="ARBA" id="ARBA00004651"/>
    </source>
</evidence>
<keyword evidence="7" id="KW-0479">Metal-binding</keyword>
<evidence type="ECO:0000313" key="14">
    <source>
        <dbReference type="Proteomes" id="UP000094056"/>
    </source>
</evidence>
<keyword evidence="11 12" id="KW-0472">Membrane</keyword>
<evidence type="ECO:0000313" key="13">
    <source>
        <dbReference type="EMBL" id="ODS31380.1"/>
    </source>
</evidence>
<evidence type="ECO:0000256" key="2">
    <source>
        <dbReference type="ARBA" id="ARBA00009819"/>
    </source>
</evidence>
<dbReference type="Pfam" id="PF01654">
    <property type="entry name" value="Cyt_bd_oxida_I"/>
    <property type="match status" value="1"/>
</dbReference>
<feature type="transmembrane region" description="Helical" evidence="12">
    <location>
        <begin position="464"/>
        <end position="484"/>
    </location>
</feature>
<dbReference type="GO" id="GO:0009055">
    <property type="term" value="F:electron transfer activity"/>
    <property type="evidence" value="ECO:0007669"/>
    <property type="project" value="InterPro"/>
</dbReference>
<keyword evidence="10" id="KW-0408">Iron</keyword>
<dbReference type="GO" id="GO:0005886">
    <property type="term" value="C:plasma membrane"/>
    <property type="evidence" value="ECO:0007669"/>
    <property type="project" value="UniProtKB-SubCell"/>
</dbReference>
<evidence type="ECO:0000256" key="11">
    <source>
        <dbReference type="ARBA" id="ARBA00023136"/>
    </source>
</evidence>
<evidence type="ECO:0000256" key="4">
    <source>
        <dbReference type="ARBA" id="ARBA00022475"/>
    </source>
</evidence>
<comment type="subcellular location">
    <subcellularLocation>
        <location evidence="1">Cell membrane</location>
        <topology evidence="1">Multi-pass membrane protein</topology>
    </subcellularLocation>
</comment>
<dbReference type="GO" id="GO:0020037">
    <property type="term" value="F:heme binding"/>
    <property type="evidence" value="ECO:0007669"/>
    <property type="project" value="TreeGrafter"/>
</dbReference>
<evidence type="ECO:0000256" key="8">
    <source>
        <dbReference type="ARBA" id="ARBA00022982"/>
    </source>
</evidence>
<comment type="similarity">
    <text evidence="2">Belongs to the cytochrome ubiquinol oxidase subunit 1 family.</text>
</comment>
<dbReference type="EMBL" id="MAYW01000122">
    <property type="protein sequence ID" value="ODS31380.1"/>
    <property type="molecule type" value="Genomic_DNA"/>
</dbReference>
<evidence type="ECO:0000256" key="5">
    <source>
        <dbReference type="ARBA" id="ARBA00022617"/>
    </source>
</evidence>
<evidence type="ECO:0000256" key="9">
    <source>
        <dbReference type="ARBA" id="ARBA00022989"/>
    </source>
</evidence>
<evidence type="ECO:0000256" key="6">
    <source>
        <dbReference type="ARBA" id="ARBA00022692"/>
    </source>
</evidence>
<evidence type="ECO:0000256" key="12">
    <source>
        <dbReference type="SAM" id="Phobius"/>
    </source>
</evidence>
<feature type="transmembrane region" description="Helical" evidence="12">
    <location>
        <begin position="539"/>
        <end position="558"/>
    </location>
</feature>
<feature type="transmembrane region" description="Helical" evidence="12">
    <location>
        <begin position="102"/>
        <end position="121"/>
    </location>
</feature>
<dbReference type="PANTHER" id="PTHR30365:SF14">
    <property type="entry name" value="CYTOCHROME BD MENAQUINOL OXIDASE SUBUNIT I-RELATED"/>
    <property type="match status" value="1"/>
</dbReference>
<dbReference type="GO" id="GO:0016682">
    <property type="term" value="F:oxidoreductase activity, acting on diphenols and related substances as donors, oxygen as acceptor"/>
    <property type="evidence" value="ECO:0007669"/>
    <property type="project" value="TreeGrafter"/>
</dbReference>
<reference evidence="13 14" key="1">
    <citation type="submission" date="2016-07" db="EMBL/GenBank/DDBJ databases">
        <title>Draft genome of Scalindua rubra, obtained from a brine-seawater interface in the Red Sea, sheds light on salt adaptation in anammox bacteria.</title>
        <authorList>
            <person name="Speth D.R."/>
            <person name="Lagkouvardos I."/>
            <person name="Wang Y."/>
            <person name="Qian P.-Y."/>
            <person name="Dutilh B.E."/>
            <person name="Jetten M.S."/>
        </authorList>
    </citation>
    <scope>NUCLEOTIDE SEQUENCE [LARGE SCALE GENOMIC DNA]</scope>
    <source>
        <strain evidence="13">BSI-1</strain>
    </source>
</reference>
<evidence type="ECO:0000256" key="7">
    <source>
        <dbReference type="ARBA" id="ARBA00022723"/>
    </source>
</evidence>
<feature type="transmembrane region" description="Helical" evidence="12">
    <location>
        <begin position="590"/>
        <end position="608"/>
    </location>
</feature>
<feature type="transmembrane region" description="Helical" evidence="12">
    <location>
        <begin position="194"/>
        <end position="215"/>
    </location>
</feature>
<dbReference type="PANTHER" id="PTHR30365">
    <property type="entry name" value="CYTOCHROME D UBIQUINOL OXIDASE"/>
    <property type="match status" value="1"/>
</dbReference>
<feature type="transmembrane region" description="Helical" evidence="12">
    <location>
        <begin position="227"/>
        <end position="249"/>
    </location>
</feature>
<name>A0A1E3X6V3_9BACT</name>
<dbReference type="GO" id="GO:0046872">
    <property type="term" value="F:metal ion binding"/>
    <property type="evidence" value="ECO:0007669"/>
    <property type="project" value="UniProtKB-KW"/>
</dbReference>
<dbReference type="Proteomes" id="UP000094056">
    <property type="component" value="Unassembled WGS sequence"/>
</dbReference>
<keyword evidence="9 12" id="KW-1133">Transmembrane helix</keyword>
<feature type="transmembrane region" description="Helical" evidence="12">
    <location>
        <begin position="395"/>
        <end position="413"/>
    </location>
</feature>
<dbReference type="GO" id="GO:0070069">
    <property type="term" value="C:cytochrome complex"/>
    <property type="evidence" value="ECO:0007669"/>
    <property type="project" value="InterPro"/>
</dbReference>
<feature type="transmembrane region" description="Helical" evidence="12">
    <location>
        <begin position="16"/>
        <end position="45"/>
    </location>
</feature>
<organism evidence="13 14">
    <name type="scientific">Candidatus Scalindua rubra</name>
    <dbReference type="NCBI Taxonomy" id="1872076"/>
    <lineage>
        <taxon>Bacteria</taxon>
        <taxon>Pseudomonadati</taxon>
        <taxon>Planctomycetota</taxon>
        <taxon>Candidatus Brocadiia</taxon>
        <taxon>Candidatus Brocadiales</taxon>
        <taxon>Candidatus Scalinduaceae</taxon>
        <taxon>Candidatus Scalindua</taxon>
    </lineage>
</organism>
<keyword evidence="5" id="KW-0349">Heme</keyword>
<dbReference type="PATRIC" id="fig|1872076.5.peg.4165"/>
<comment type="caution">
    <text evidence="13">The sequence shown here is derived from an EMBL/GenBank/DDBJ whole genome shotgun (WGS) entry which is preliminary data.</text>
</comment>
<feature type="transmembrane region" description="Helical" evidence="12">
    <location>
        <begin position="496"/>
        <end position="518"/>
    </location>
</feature>